<protein>
    <submittedName>
        <fullName evidence="2">Uncharacterized protein</fullName>
    </submittedName>
</protein>
<proteinExistence type="predicted"/>
<keyword evidence="3" id="KW-1185">Reference proteome</keyword>
<name>A0A6A6FN78_9PEZI</name>
<sequence>MRPPPVSLQHARLRGDASNEGGQLGQARPRQYHFLHRRLDGYGAILVGSKRCIPKDAMCGRLHIRLHNGQGDLAMDQGAAGLGKSDHMHLHRYIVSCIIIGSGIESPRRESHTRNSPPQMREPRMACPMQREPFTTFIPRTRDLRNNTSSESACKMLGRTKARGQLLTKVKTTGRACSSAFRWTYPTGSGNSVRRCRNSRPLYALGQQTTIRNETSRDDIVVSFRLDKRSPRNAFVSPSLMTRCCRATEVTSSCPNFLSKS</sequence>
<feature type="region of interest" description="Disordered" evidence="1">
    <location>
        <begin position="1"/>
        <end position="26"/>
    </location>
</feature>
<evidence type="ECO:0000256" key="1">
    <source>
        <dbReference type="SAM" id="MobiDB-lite"/>
    </source>
</evidence>
<dbReference type="EMBL" id="ML992667">
    <property type="protein sequence ID" value="KAF2214926.1"/>
    <property type="molecule type" value="Genomic_DNA"/>
</dbReference>
<dbReference type="Proteomes" id="UP000799539">
    <property type="component" value="Unassembled WGS sequence"/>
</dbReference>
<accession>A0A6A6FN78</accession>
<organism evidence="2 3">
    <name type="scientific">Cercospora zeae-maydis SCOH1-5</name>
    <dbReference type="NCBI Taxonomy" id="717836"/>
    <lineage>
        <taxon>Eukaryota</taxon>
        <taxon>Fungi</taxon>
        <taxon>Dikarya</taxon>
        <taxon>Ascomycota</taxon>
        <taxon>Pezizomycotina</taxon>
        <taxon>Dothideomycetes</taxon>
        <taxon>Dothideomycetidae</taxon>
        <taxon>Mycosphaerellales</taxon>
        <taxon>Mycosphaerellaceae</taxon>
        <taxon>Cercospora</taxon>
    </lineage>
</organism>
<gene>
    <name evidence="2" type="ORF">CERZMDRAFT_82816</name>
</gene>
<evidence type="ECO:0000313" key="3">
    <source>
        <dbReference type="Proteomes" id="UP000799539"/>
    </source>
</evidence>
<dbReference type="AlphaFoldDB" id="A0A6A6FN78"/>
<evidence type="ECO:0000313" key="2">
    <source>
        <dbReference type="EMBL" id="KAF2214926.1"/>
    </source>
</evidence>
<reference evidence="2" key="1">
    <citation type="journal article" date="2020" name="Stud. Mycol.">
        <title>101 Dothideomycetes genomes: a test case for predicting lifestyles and emergence of pathogens.</title>
        <authorList>
            <person name="Haridas S."/>
            <person name="Albert R."/>
            <person name="Binder M."/>
            <person name="Bloem J."/>
            <person name="Labutti K."/>
            <person name="Salamov A."/>
            <person name="Andreopoulos B."/>
            <person name="Baker S."/>
            <person name="Barry K."/>
            <person name="Bills G."/>
            <person name="Bluhm B."/>
            <person name="Cannon C."/>
            <person name="Castanera R."/>
            <person name="Culley D."/>
            <person name="Daum C."/>
            <person name="Ezra D."/>
            <person name="Gonzalez J."/>
            <person name="Henrissat B."/>
            <person name="Kuo A."/>
            <person name="Liang C."/>
            <person name="Lipzen A."/>
            <person name="Lutzoni F."/>
            <person name="Magnuson J."/>
            <person name="Mondo S."/>
            <person name="Nolan M."/>
            <person name="Ohm R."/>
            <person name="Pangilinan J."/>
            <person name="Park H.-J."/>
            <person name="Ramirez L."/>
            <person name="Alfaro M."/>
            <person name="Sun H."/>
            <person name="Tritt A."/>
            <person name="Yoshinaga Y."/>
            <person name="Zwiers L.-H."/>
            <person name="Turgeon B."/>
            <person name="Goodwin S."/>
            <person name="Spatafora J."/>
            <person name="Crous P."/>
            <person name="Grigoriev I."/>
        </authorList>
    </citation>
    <scope>NUCLEOTIDE SEQUENCE</scope>
    <source>
        <strain evidence="2">SCOH1-5</strain>
    </source>
</reference>